<dbReference type="InterPro" id="IPR021229">
    <property type="entry name" value="DUF2800"/>
</dbReference>
<sequence length="335" mass="36458">MQHETRKHARLSASRTDRFMQCPGSYRLESLMPYEPAGEAAAIGTAIHELSEIILSGKEIPAGTDPDHLSMAQGYANFINALVENPRKKLIEVNLDEGLKSLHPALGGTADAVLVDGDHLHVVDLKTGRVAVDATDNKQLLTYALGAMRQFKAPSTIECTMHIYQPRVGHSKWTVSGNYLNLHGERLKDAAELALTNNAPTNPSPDACRYCKAKTICPSMREKVQEAARSDFKPDTTVTPEMLDNAALVAAWADAVQSAAKAQIADGKAITGWTMRAGRKTKFWKDEALVMEAFKDNLKVWELKSPSAVLKLGVEVSEDLVGEKVAAASLVRGKE</sequence>
<dbReference type="Pfam" id="PF10926">
    <property type="entry name" value="DUF2800"/>
    <property type="match status" value="1"/>
</dbReference>
<evidence type="ECO:0000313" key="1">
    <source>
        <dbReference type="EMBL" id="CAB4214347.1"/>
    </source>
</evidence>
<gene>
    <name evidence="1" type="ORF">UFOVP1466_39</name>
    <name evidence="2" type="ORF">UFOVP1554_9</name>
</gene>
<evidence type="ECO:0000313" key="2">
    <source>
        <dbReference type="EMBL" id="CAB5229473.1"/>
    </source>
</evidence>
<reference evidence="1" key="1">
    <citation type="submission" date="2020-05" db="EMBL/GenBank/DDBJ databases">
        <authorList>
            <person name="Chiriac C."/>
            <person name="Salcher M."/>
            <person name="Ghai R."/>
            <person name="Kavagutti S V."/>
        </authorList>
    </citation>
    <scope>NUCLEOTIDE SEQUENCE</scope>
</reference>
<proteinExistence type="predicted"/>
<dbReference type="InterPro" id="IPR011604">
    <property type="entry name" value="PDDEXK-like_dom_sf"/>
</dbReference>
<protein>
    <submittedName>
        <fullName evidence="1">Uncharacterized protein</fullName>
    </submittedName>
</protein>
<accession>A0A6J5SIC0</accession>
<organism evidence="1">
    <name type="scientific">uncultured Caudovirales phage</name>
    <dbReference type="NCBI Taxonomy" id="2100421"/>
    <lineage>
        <taxon>Viruses</taxon>
        <taxon>Duplodnaviria</taxon>
        <taxon>Heunggongvirae</taxon>
        <taxon>Uroviricota</taxon>
        <taxon>Caudoviricetes</taxon>
        <taxon>Peduoviridae</taxon>
        <taxon>Maltschvirus</taxon>
        <taxon>Maltschvirus maltsch</taxon>
    </lineage>
</organism>
<dbReference type="Gene3D" id="3.90.320.10">
    <property type="match status" value="1"/>
</dbReference>
<dbReference type="EMBL" id="LR797415">
    <property type="protein sequence ID" value="CAB4214347.1"/>
    <property type="molecule type" value="Genomic_DNA"/>
</dbReference>
<name>A0A6J5SIC0_9CAUD</name>
<dbReference type="EMBL" id="LR798403">
    <property type="protein sequence ID" value="CAB5229473.1"/>
    <property type="molecule type" value="Genomic_DNA"/>
</dbReference>